<comment type="caution">
    <text evidence="2">The sequence shown here is derived from an EMBL/GenBank/DDBJ whole genome shotgun (WGS) entry which is preliminary data.</text>
</comment>
<feature type="region of interest" description="Disordered" evidence="1">
    <location>
        <begin position="192"/>
        <end position="212"/>
    </location>
</feature>
<dbReference type="EMBL" id="JABFTS010000025">
    <property type="protein sequence ID" value="MCE8053920.1"/>
    <property type="molecule type" value="Genomic_DNA"/>
</dbReference>
<reference evidence="2" key="2">
    <citation type="journal article" date="2021" name="Front. Microbiol.">
        <title>Aerobic Denitrification and Heterotrophic Sulfur Oxidation in the Genus Halomonas Revealed by Six Novel Species Characterizations and Genome-Based Analysis.</title>
        <authorList>
            <person name="Wang L."/>
            <person name="Shao Z."/>
        </authorList>
    </citation>
    <scope>NUCLEOTIDE SEQUENCE</scope>
    <source>
        <strain evidence="2">MCCC 1A05776</strain>
    </source>
</reference>
<dbReference type="Gene3D" id="2.60.40.10">
    <property type="entry name" value="Immunoglobulins"/>
    <property type="match status" value="2"/>
</dbReference>
<name>A0AAW4Z492_9GAMM</name>
<gene>
    <name evidence="2" type="ORF">HOP61_21785</name>
</gene>
<evidence type="ECO:0000313" key="2">
    <source>
        <dbReference type="EMBL" id="MCE8053920.1"/>
    </source>
</evidence>
<evidence type="ECO:0000256" key="1">
    <source>
        <dbReference type="SAM" id="MobiDB-lite"/>
    </source>
</evidence>
<feature type="non-terminal residue" evidence="2">
    <location>
        <position position="212"/>
    </location>
</feature>
<feature type="region of interest" description="Disordered" evidence="1">
    <location>
        <begin position="1"/>
        <end position="22"/>
    </location>
</feature>
<protein>
    <recommendedName>
        <fullName evidence="4">Bacterial Ig-like domain-containing protein</fullName>
    </recommendedName>
</protein>
<dbReference type="AlphaFoldDB" id="A0AAW4Z492"/>
<evidence type="ECO:0008006" key="4">
    <source>
        <dbReference type="Google" id="ProtNLM"/>
    </source>
</evidence>
<organism evidence="2 3">
    <name type="scientific">Billgrantia desiderata</name>
    <dbReference type="NCBI Taxonomy" id="52021"/>
    <lineage>
        <taxon>Bacteria</taxon>
        <taxon>Pseudomonadati</taxon>
        <taxon>Pseudomonadota</taxon>
        <taxon>Gammaproteobacteria</taxon>
        <taxon>Oceanospirillales</taxon>
        <taxon>Halomonadaceae</taxon>
        <taxon>Billgrantia</taxon>
    </lineage>
</organism>
<evidence type="ECO:0000313" key="3">
    <source>
        <dbReference type="Proteomes" id="UP001320178"/>
    </source>
</evidence>
<reference evidence="2" key="1">
    <citation type="submission" date="2020-05" db="EMBL/GenBank/DDBJ databases">
        <authorList>
            <person name="Wang L."/>
            <person name="Shao Z."/>
        </authorList>
    </citation>
    <scope>NUCLEOTIDE SEQUENCE</scope>
    <source>
        <strain evidence="2">MCCC 1A05776</strain>
    </source>
</reference>
<feature type="non-terminal residue" evidence="2">
    <location>
        <position position="1"/>
    </location>
</feature>
<dbReference type="InterPro" id="IPR013783">
    <property type="entry name" value="Ig-like_fold"/>
</dbReference>
<proteinExistence type="predicted"/>
<sequence>EAVARDAQNNTSAPDTADSGYTLPTVAIDTFTIGSEGNEVSSELNGSATNASHVSVTLTGPNGLEETFDVEVVNGSWSVDLSELELPEGSYSVEVVARDAQNNTSTPDTADSGYTLPTVAIDTFEVGSEGNEVSSELNGTATNASHVSVTLTGPNGLEQTFDVEVVNGAWSVDLSELELPEGSYSVEAVARDAQNNTSAPDTADSGYTLPTV</sequence>
<dbReference type="Proteomes" id="UP001320178">
    <property type="component" value="Unassembled WGS sequence"/>
</dbReference>
<dbReference type="RefSeq" id="WP_234240967.1">
    <property type="nucleotide sequence ID" value="NZ_JABFTS010000025.1"/>
</dbReference>
<accession>A0AAW4Z492</accession>